<comment type="caution">
    <text evidence="4">The sequence shown here is derived from an EMBL/GenBank/DDBJ whole genome shotgun (WGS) entry which is preliminary data.</text>
</comment>
<evidence type="ECO:0000256" key="1">
    <source>
        <dbReference type="ARBA" id="ARBA00022987"/>
    </source>
</evidence>
<organism evidence="4 5">
    <name type="scientific">Plantactinospora sonchi</name>
    <dbReference type="NCBI Taxonomy" id="1544735"/>
    <lineage>
        <taxon>Bacteria</taxon>
        <taxon>Bacillati</taxon>
        <taxon>Actinomycetota</taxon>
        <taxon>Actinomycetes</taxon>
        <taxon>Micromonosporales</taxon>
        <taxon>Micromonosporaceae</taxon>
        <taxon>Plantactinospora</taxon>
    </lineage>
</organism>
<gene>
    <name evidence="4" type="ORF">V1633_11640</name>
</gene>
<reference evidence="4 5" key="1">
    <citation type="submission" date="2024-01" db="EMBL/GenBank/DDBJ databases">
        <title>Genome insights into Plantactinospora sonchi sp. nov.</title>
        <authorList>
            <person name="Wang L."/>
        </authorList>
    </citation>
    <scope>NUCLEOTIDE SEQUENCE [LARGE SCALE GENOMIC DNA]</scope>
    <source>
        <strain evidence="4 5">NEAU-QY2</strain>
    </source>
</reference>
<evidence type="ECO:0000313" key="4">
    <source>
        <dbReference type="EMBL" id="MEE6259137.1"/>
    </source>
</evidence>
<dbReference type="Proteomes" id="UP001332243">
    <property type="component" value="Unassembled WGS sequence"/>
</dbReference>
<evidence type="ECO:0000256" key="3">
    <source>
        <dbReference type="ARBA" id="ARBA00035643"/>
    </source>
</evidence>
<comment type="subcellular location">
    <subcellularLocation>
        <location evidence="2">Gas vesicle</location>
    </subcellularLocation>
</comment>
<dbReference type="InterPro" id="IPR009430">
    <property type="entry name" value="GvpL/GvpF"/>
</dbReference>
<dbReference type="Pfam" id="PF06386">
    <property type="entry name" value="GvpL_GvpF"/>
    <property type="match status" value="1"/>
</dbReference>
<dbReference type="PANTHER" id="PTHR36852:SF1">
    <property type="entry name" value="PROTEIN GVPL 2"/>
    <property type="match status" value="1"/>
</dbReference>
<protein>
    <submittedName>
        <fullName evidence="4">GvpL/GvpF family gas vesicle protein</fullName>
    </submittedName>
</protein>
<keyword evidence="1" id="KW-0304">Gas vesicle</keyword>
<comment type="similarity">
    <text evidence="3">Belongs to the gas vesicle GvpF/GvpL family.</text>
</comment>
<name>A0ABU7RRL2_9ACTN</name>
<dbReference type="PANTHER" id="PTHR36852">
    <property type="entry name" value="PROTEIN GVPL 2"/>
    <property type="match status" value="1"/>
</dbReference>
<dbReference type="RefSeq" id="WP_331214265.1">
    <property type="nucleotide sequence ID" value="NZ_JAZGQK010000008.1"/>
</dbReference>
<accession>A0ABU7RRL2</accession>
<evidence type="ECO:0000256" key="2">
    <source>
        <dbReference type="ARBA" id="ARBA00035108"/>
    </source>
</evidence>
<proteinExistence type="inferred from homology"/>
<dbReference type="EMBL" id="JAZGQK010000008">
    <property type="protein sequence ID" value="MEE6259137.1"/>
    <property type="molecule type" value="Genomic_DNA"/>
</dbReference>
<keyword evidence="5" id="KW-1185">Reference proteome</keyword>
<evidence type="ECO:0000313" key="5">
    <source>
        <dbReference type="Proteomes" id="UP001332243"/>
    </source>
</evidence>
<sequence>MTRSPAIWVYALAREPLPVDRLAGLSGVDGTPVDTVVAAGLVAVTGRVDPDRYDTETLRRNLSDLAWLEPTARAHHRVTEEVWRLGPVVPVRLATVYRDEAAVRAVLTERRTELAVALDQVVGRAEWGVKGYVSDRPAVPATEGGAAGGGLPGAGAGADYLRRRRAALQASEAAQEAAVRDAAAVHAVLARHAEAARQHRPQERALSGVAEQMMLNGAYLVASERATEFGDLVGRLGATHPNLRLELTGPWPPYSFAALAEEPTGGGSERAVAR</sequence>